<comment type="caution">
    <text evidence="2">The sequence shown here is derived from an EMBL/GenBank/DDBJ whole genome shotgun (WGS) entry which is preliminary data.</text>
</comment>
<keyword evidence="1" id="KW-1133">Transmembrane helix</keyword>
<accession>A0A1V4SU90</accession>
<feature type="transmembrane region" description="Helical" evidence="1">
    <location>
        <begin position="248"/>
        <end position="272"/>
    </location>
</feature>
<gene>
    <name evidence="2" type="ORF">CLTHE_19430</name>
</gene>
<dbReference type="OrthoDB" id="9804829at2"/>
<reference evidence="2 3" key="1">
    <citation type="submission" date="2016-02" db="EMBL/GenBank/DDBJ databases">
        <title>Genome sequence of Clostridium thermobutyricum DSM 4928.</title>
        <authorList>
            <person name="Poehlein A."/>
            <person name="Daniel R."/>
        </authorList>
    </citation>
    <scope>NUCLEOTIDE SEQUENCE [LARGE SCALE GENOMIC DNA]</scope>
    <source>
        <strain evidence="2 3">DSM 4928</strain>
    </source>
</reference>
<dbReference type="Proteomes" id="UP000191448">
    <property type="component" value="Unassembled WGS sequence"/>
</dbReference>
<dbReference type="AlphaFoldDB" id="A0A1V4SU90"/>
<feature type="transmembrane region" description="Helical" evidence="1">
    <location>
        <begin position="164"/>
        <end position="185"/>
    </location>
</feature>
<sequence>MNKKDFLIALANGLKDLPPDKVSDILFDYQDYFNSQKGLMSEEEMILSLGKVDDLIEKYKEEYSDYPIERKKFENTSKFEDFKFSNTETTDSNLDEHQKETYIKEETNKSKEYSINEENSNDYNINTNATDSFNNSSENNINLSKESVRKYKIKNPFKRFKTSTFLGILFSLPLAIISIPIGIGLAIATSSVYICFVLLLLAIGALLFFISLVPLLASFGGFMISIVKTLSPLFFIDIPKFILEFPNFFIILLSFSALCLFVCIFTLGLSYFRFAKNKIAYISKCILKVIFIDKGDVYETK</sequence>
<name>A0A1V4SU90_9CLOT</name>
<dbReference type="EMBL" id="LTAY01000048">
    <property type="protein sequence ID" value="OPX47380.1"/>
    <property type="molecule type" value="Genomic_DNA"/>
</dbReference>
<proteinExistence type="predicted"/>
<dbReference type="RefSeq" id="WP_080023140.1">
    <property type="nucleotide sequence ID" value="NZ_LTAY01000048.1"/>
</dbReference>
<organism evidence="2 3">
    <name type="scientific">Clostridium thermobutyricum DSM 4928</name>
    <dbReference type="NCBI Taxonomy" id="1121339"/>
    <lineage>
        <taxon>Bacteria</taxon>
        <taxon>Bacillati</taxon>
        <taxon>Bacillota</taxon>
        <taxon>Clostridia</taxon>
        <taxon>Eubacteriales</taxon>
        <taxon>Clostridiaceae</taxon>
        <taxon>Clostridium</taxon>
    </lineage>
</organism>
<feature type="transmembrane region" description="Helical" evidence="1">
    <location>
        <begin position="191"/>
        <end position="210"/>
    </location>
</feature>
<evidence type="ECO:0000313" key="3">
    <source>
        <dbReference type="Proteomes" id="UP000191448"/>
    </source>
</evidence>
<keyword evidence="1" id="KW-0472">Membrane</keyword>
<evidence type="ECO:0000313" key="2">
    <source>
        <dbReference type="EMBL" id="OPX47380.1"/>
    </source>
</evidence>
<keyword evidence="1" id="KW-0812">Transmembrane</keyword>
<protein>
    <recommendedName>
        <fullName evidence="4">DUF1700 domain-containing protein</fullName>
    </recommendedName>
</protein>
<evidence type="ECO:0000256" key="1">
    <source>
        <dbReference type="SAM" id="Phobius"/>
    </source>
</evidence>
<evidence type="ECO:0008006" key="4">
    <source>
        <dbReference type="Google" id="ProtNLM"/>
    </source>
</evidence>